<dbReference type="STRING" id="1850246.LPB138_14615"/>
<dbReference type="KEGG" id="lul:LPB138_14615"/>
<dbReference type="PROSITE" id="PS51257">
    <property type="entry name" value="PROKAR_LIPOPROTEIN"/>
    <property type="match status" value="1"/>
</dbReference>
<dbReference type="OrthoDB" id="1143206at2"/>
<evidence type="ECO:0000313" key="3">
    <source>
        <dbReference type="Proteomes" id="UP000176050"/>
    </source>
</evidence>
<feature type="domain" description="DUF4369" evidence="1">
    <location>
        <begin position="26"/>
        <end position="120"/>
    </location>
</feature>
<dbReference type="Pfam" id="PF14289">
    <property type="entry name" value="DUF4369"/>
    <property type="match status" value="1"/>
</dbReference>
<proteinExistence type="predicted"/>
<dbReference type="EMBL" id="CP017478">
    <property type="protein sequence ID" value="AOW21840.1"/>
    <property type="molecule type" value="Genomic_DNA"/>
</dbReference>
<protein>
    <submittedName>
        <fullName evidence="2">Thiol:disulfide interchange protein</fullName>
    </submittedName>
</protein>
<evidence type="ECO:0000313" key="2">
    <source>
        <dbReference type="EMBL" id="AOW21840.1"/>
    </source>
</evidence>
<keyword evidence="3" id="KW-1185">Reference proteome</keyword>
<organism evidence="2 3">
    <name type="scientific">Urechidicola croceus</name>
    <dbReference type="NCBI Taxonomy" id="1850246"/>
    <lineage>
        <taxon>Bacteria</taxon>
        <taxon>Pseudomonadati</taxon>
        <taxon>Bacteroidota</taxon>
        <taxon>Flavobacteriia</taxon>
        <taxon>Flavobacteriales</taxon>
        <taxon>Flavobacteriaceae</taxon>
        <taxon>Urechidicola</taxon>
    </lineage>
</organism>
<dbReference type="AlphaFoldDB" id="A0A1D8PB84"/>
<reference evidence="2 3" key="1">
    <citation type="submission" date="2016-10" db="EMBL/GenBank/DDBJ databases">
        <title>Lutibacter sp. LPB0138, isolated from marine gastropod.</title>
        <authorList>
            <person name="Kim E."/>
            <person name="Yi H."/>
        </authorList>
    </citation>
    <scope>NUCLEOTIDE SEQUENCE [LARGE SCALE GENOMIC DNA]</scope>
    <source>
        <strain evidence="2 3">LPB0138</strain>
    </source>
</reference>
<evidence type="ECO:0000259" key="1">
    <source>
        <dbReference type="Pfam" id="PF14289"/>
    </source>
</evidence>
<name>A0A1D8PB84_9FLAO</name>
<dbReference type="InterPro" id="IPR025380">
    <property type="entry name" value="DUF4369"/>
</dbReference>
<dbReference type="RefSeq" id="WP_070238000.1">
    <property type="nucleotide sequence ID" value="NZ_CP017478.1"/>
</dbReference>
<gene>
    <name evidence="2" type="ORF">LPB138_14615</name>
</gene>
<sequence>MNKNIFIVALLVISLLSCSKKEGSMVVQGTIQGLQKGTLYLQKIQDTIITSVDSIKLVGESSFNLVDNIKEPELYFLTLSDKENEKINFFGEKGTITINSKLDKFATSAKITGSKSHDLLQTYQEMADKFNGRRLEIIKESFDAQNAKDDELIEKLDKEFDRLVKNRYRYTASFSIKNSHSEVAPYIALTELFDAHISLLDTVNNSLTNKIKASKYGKQLDEYIKEIKEKEVK</sequence>
<accession>A0A1D8PB84</accession>
<dbReference type="Proteomes" id="UP000176050">
    <property type="component" value="Chromosome"/>
</dbReference>